<gene>
    <name evidence="8" type="ORF">PMKS-000900</name>
</gene>
<accession>A0A1Q2YD27</accession>
<sequence>MAGGTQLKKLKESLKNAGLTGQSNLGKKSKGRNRNGAQDKLRKDERQKALSEIREQFNPFDLKVTRNKRADAIDKKLTVGKPGINKQAGEEARRREYESRLERRGKVGGVIDRRFGEGNSKLTPEEKMLERFTKERLAKTSKSSMYNLEDGENIDDENSGDLGELTHLGQSLSGKITSTANTIDDDDFFSRKRNGVSSSQEEDSNGEPVRKKTKAEVMKEVIAKSKKYKHERQRAHMENMEKVDELDNAFDNVMDEISVVNRGKQDDVSKSKFDLDYEMKVTEAKLDKRAKPTDRTRTEEEIKQENEEKKAENEKKRLQRMEGEEEEDVENRVSGAVADDLGDDFWAESGDEETGFSVGSPVDTASSDEDAEDELEGNENESGRPKSSESKENIIKIGNKTIVIKPKVLKAKLSCPQNLKDFKSQIVEDDFENTVSTIKKVYEIYQPKLAEGNKGKLGVFTTVLFEYLLEISNKPIGAENHGYVRLMDFLTRTICNLTEKYQELFLEAFRKHITDAHERLLLQDATKFPLQSDAILLTLVGRTFSTSDKFHLVVIPALLIAGEALEFMSPEKNKTQMFFGLYLCDLLLQYERISNRVIPEIISFLQRILLTAVPCPQALEEWQKVLICSVTPGPTAYTRSAPFDLPSEIEKLSISRMWELSISHEREDEDMFIKLIMLKAVKTLDLVISRIIKNTSAAPELTSSFIPLIRHLIKHTSTPNTVVINVANKLANIHRLSTQERLPLKLQKHRAVGIAQVTPRFNENFNPDRKSSRTVNMDPLDPVAVREEISKLKHQVKEERKQALKELRRDTKFEARAQIATKKKEYDDYHSKMAKIYNSIQTEEGTAKNEYEKEKKARKNKK</sequence>
<dbReference type="AlphaFoldDB" id="A0A1Q2YD27"/>
<keyword evidence="4" id="KW-0698">rRNA processing</keyword>
<comment type="similarity">
    <text evidence="2">Belongs to the NOP14 family.</text>
</comment>
<dbReference type="GO" id="GO:0032040">
    <property type="term" value="C:small-subunit processome"/>
    <property type="evidence" value="ECO:0007669"/>
    <property type="project" value="InterPro"/>
</dbReference>
<evidence type="ECO:0000313" key="9">
    <source>
        <dbReference type="Proteomes" id="UP000186136"/>
    </source>
</evidence>
<comment type="subcellular location">
    <subcellularLocation>
        <location evidence="1">Nucleus</location>
        <location evidence="1">Nucleolus</location>
    </subcellularLocation>
</comment>
<evidence type="ECO:0000256" key="7">
    <source>
        <dbReference type="SAM" id="MobiDB-lite"/>
    </source>
</evidence>
<evidence type="ECO:0000256" key="5">
    <source>
        <dbReference type="ARBA" id="ARBA00023242"/>
    </source>
</evidence>
<organism evidence="8 9">
    <name type="scientific">Pichia membranifaciens</name>
    <dbReference type="NCBI Taxonomy" id="4926"/>
    <lineage>
        <taxon>Eukaryota</taxon>
        <taxon>Fungi</taxon>
        <taxon>Dikarya</taxon>
        <taxon>Ascomycota</taxon>
        <taxon>Saccharomycotina</taxon>
        <taxon>Pichiomycetes</taxon>
        <taxon>Pichiales</taxon>
        <taxon>Pichiaceae</taxon>
        <taxon>Pichia</taxon>
    </lineage>
</organism>
<dbReference type="PANTHER" id="PTHR23183:SF0">
    <property type="entry name" value="NUCLEOLAR PROTEIN 14"/>
    <property type="match status" value="1"/>
</dbReference>
<evidence type="ECO:0008006" key="10">
    <source>
        <dbReference type="Google" id="ProtNLM"/>
    </source>
</evidence>
<name>A0A1Q2YD27_9ASCO</name>
<evidence type="ECO:0000256" key="2">
    <source>
        <dbReference type="ARBA" id="ARBA00007466"/>
    </source>
</evidence>
<feature type="compositionally biased region" description="Basic and acidic residues" evidence="7">
    <location>
        <begin position="284"/>
        <end position="322"/>
    </location>
</feature>
<proteinExistence type="inferred from homology"/>
<dbReference type="InterPro" id="IPR007276">
    <property type="entry name" value="Nop14"/>
</dbReference>
<dbReference type="OrthoDB" id="441771at2759"/>
<feature type="region of interest" description="Disordered" evidence="7">
    <location>
        <begin position="80"/>
        <end position="101"/>
    </location>
</feature>
<dbReference type="GO" id="GO:0030692">
    <property type="term" value="C:Noc4p-Nop14p complex"/>
    <property type="evidence" value="ECO:0007669"/>
    <property type="project" value="TreeGrafter"/>
</dbReference>
<feature type="compositionally biased region" description="Basic and acidic residues" evidence="7">
    <location>
        <begin position="381"/>
        <end position="392"/>
    </location>
</feature>
<evidence type="ECO:0000256" key="6">
    <source>
        <dbReference type="ARBA" id="ARBA00024695"/>
    </source>
</evidence>
<reference evidence="8 9" key="1">
    <citation type="submission" date="2016-08" db="EMBL/GenBank/DDBJ databases">
        <title>Whole genome shotgun sequence of Pichia membranifaciens KS47-1.</title>
        <authorList>
            <person name="Konishi M."/>
            <person name="Ishida M."/>
            <person name="Arakawa T."/>
            <person name="Kato Y."/>
            <person name="Horiuchi J."/>
        </authorList>
    </citation>
    <scope>NUCLEOTIDE SEQUENCE [LARGE SCALE GENOMIC DNA]</scope>
    <source>
        <strain evidence="8 9">KS47-1</strain>
    </source>
</reference>
<comment type="caution">
    <text evidence="8">The sequence shown here is derived from an EMBL/GenBank/DDBJ whole genome shotgun (WGS) entry which is preliminary data.</text>
</comment>
<feature type="compositionally biased region" description="Basic and acidic residues" evidence="7">
    <location>
        <begin position="37"/>
        <end position="48"/>
    </location>
</feature>
<feature type="region of interest" description="Disordered" evidence="7">
    <location>
        <begin position="284"/>
        <end position="392"/>
    </location>
</feature>
<feature type="compositionally biased region" description="Acidic residues" evidence="7">
    <location>
        <begin position="149"/>
        <end position="159"/>
    </location>
</feature>
<dbReference type="Proteomes" id="UP000186136">
    <property type="component" value="Unassembled WGS sequence"/>
</dbReference>
<evidence type="ECO:0000256" key="4">
    <source>
        <dbReference type="ARBA" id="ARBA00022552"/>
    </source>
</evidence>
<evidence type="ECO:0000256" key="3">
    <source>
        <dbReference type="ARBA" id="ARBA00022517"/>
    </source>
</evidence>
<feature type="region of interest" description="Disordered" evidence="7">
    <location>
        <begin position="178"/>
        <end position="216"/>
    </location>
</feature>
<evidence type="ECO:0000256" key="1">
    <source>
        <dbReference type="ARBA" id="ARBA00004604"/>
    </source>
</evidence>
<dbReference type="GO" id="GO:0030490">
    <property type="term" value="P:maturation of SSU-rRNA"/>
    <property type="evidence" value="ECO:0007669"/>
    <property type="project" value="TreeGrafter"/>
</dbReference>
<dbReference type="Pfam" id="PF04147">
    <property type="entry name" value="Nop14"/>
    <property type="match status" value="1"/>
</dbReference>
<feature type="compositionally biased region" description="Basic and acidic residues" evidence="7">
    <location>
        <begin position="88"/>
        <end position="101"/>
    </location>
</feature>
<comment type="function">
    <text evidence="6">Involved in nucleolar processing of pre-18S ribosomal RNA. Has a role in the nuclear export of 40S pre-ribosomal subunit to the cytoplasm.</text>
</comment>
<keyword evidence="5" id="KW-0539">Nucleus</keyword>
<dbReference type="PANTHER" id="PTHR23183">
    <property type="entry name" value="NOP14"/>
    <property type="match status" value="1"/>
</dbReference>
<feature type="compositionally biased region" description="Acidic residues" evidence="7">
    <location>
        <begin position="340"/>
        <end position="354"/>
    </location>
</feature>
<dbReference type="EMBL" id="BDGI01000034">
    <property type="protein sequence ID" value="GAV27432.1"/>
    <property type="molecule type" value="Genomic_DNA"/>
</dbReference>
<feature type="compositionally biased region" description="Acidic residues" evidence="7">
    <location>
        <begin position="366"/>
        <end position="379"/>
    </location>
</feature>
<evidence type="ECO:0000313" key="8">
    <source>
        <dbReference type="EMBL" id="GAV27432.1"/>
    </source>
</evidence>
<protein>
    <recommendedName>
        <fullName evidence="10">Nucleolar complex protein 14</fullName>
    </recommendedName>
</protein>
<feature type="region of interest" description="Disordered" evidence="7">
    <location>
        <begin position="1"/>
        <end position="48"/>
    </location>
</feature>
<feature type="region of interest" description="Disordered" evidence="7">
    <location>
        <begin position="132"/>
        <end position="166"/>
    </location>
</feature>
<keyword evidence="3" id="KW-0690">Ribosome biogenesis</keyword>
<keyword evidence="9" id="KW-1185">Reference proteome</keyword>